<reference evidence="1 2" key="1">
    <citation type="journal article" date="2019" name="Sci. Rep.">
        <title>Comparative genomics of chytrid fungi reveal insights into the obligate biotrophic and pathogenic lifestyle of Synchytrium endobioticum.</title>
        <authorList>
            <person name="van de Vossenberg B.T.L.H."/>
            <person name="Warris S."/>
            <person name="Nguyen H.D.T."/>
            <person name="van Gent-Pelzer M.P.E."/>
            <person name="Joly D.L."/>
            <person name="van de Geest H.C."/>
            <person name="Bonants P.J.M."/>
            <person name="Smith D.S."/>
            <person name="Levesque C.A."/>
            <person name="van der Lee T.A.J."/>
        </authorList>
    </citation>
    <scope>NUCLEOTIDE SEQUENCE [LARGE SCALE GENOMIC DNA]</scope>
    <source>
        <strain evidence="1 2">MB42</strain>
    </source>
</reference>
<proteinExistence type="predicted"/>
<keyword evidence="2" id="KW-1185">Reference proteome</keyword>
<accession>A0A507CNZ8</accession>
<evidence type="ECO:0000313" key="1">
    <source>
        <dbReference type="EMBL" id="TPX40869.1"/>
    </source>
</evidence>
<dbReference type="Proteomes" id="UP000317494">
    <property type="component" value="Unassembled WGS sequence"/>
</dbReference>
<name>A0A507CNZ8_9FUNG</name>
<sequence length="129" mass="14162">MMKSLQQDVVCLVAGKYPITQLVERHLTMSQVEGAIITPSHSDITVEHKYGAVVREEILQLLYQWSKAVGPGGLGMFYTSNNISVEASQDVDVYPALMALTVDPLNPSRHNILSGVARDSKLALEVNRP</sequence>
<dbReference type="AlphaFoldDB" id="A0A507CNZ8"/>
<gene>
    <name evidence="1" type="ORF">SeMB42_g05844</name>
</gene>
<dbReference type="VEuPathDB" id="FungiDB:SeMB42_g05844"/>
<evidence type="ECO:0000313" key="2">
    <source>
        <dbReference type="Proteomes" id="UP000317494"/>
    </source>
</evidence>
<dbReference type="EMBL" id="QEAN01000297">
    <property type="protein sequence ID" value="TPX40869.1"/>
    <property type="molecule type" value="Genomic_DNA"/>
</dbReference>
<comment type="caution">
    <text evidence="1">The sequence shown here is derived from an EMBL/GenBank/DDBJ whole genome shotgun (WGS) entry which is preliminary data.</text>
</comment>
<organism evidence="1 2">
    <name type="scientific">Synchytrium endobioticum</name>
    <dbReference type="NCBI Taxonomy" id="286115"/>
    <lineage>
        <taxon>Eukaryota</taxon>
        <taxon>Fungi</taxon>
        <taxon>Fungi incertae sedis</taxon>
        <taxon>Chytridiomycota</taxon>
        <taxon>Chytridiomycota incertae sedis</taxon>
        <taxon>Chytridiomycetes</taxon>
        <taxon>Synchytriales</taxon>
        <taxon>Synchytriaceae</taxon>
        <taxon>Synchytrium</taxon>
    </lineage>
</organism>
<protein>
    <submittedName>
        <fullName evidence="1">Uncharacterized protein</fullName>
    </submittedName>
</protein>